<comment type="subcellular location">
    <subcellularLocation>
        <location evidence="1">Golgi apparatus membrane</location>
        <topology evidence="1">Peripheral membrane protein</topology>
    </subcellularLocation>
</comment>
<dbReference type="InterPro" id="IPR007249">
    <property type="entry name" value="DOP1_N"/>
</dbReference>
<protein>
    <submittedName>
        <fullName evidence="12">Uncharacterized protein</fullName>
    </submittedName>
</protein>
<dbReference type="InterPro" id="IPR056458">
    <property type="entry name" value="TPR_DOP1_M"/>
</dbReference>
<dbReference type="STRING" id="126957.T1J3V3"/>
<reference evidence="13" key="1">
    <citation type="submission" date="2011-05" db="EMBL/GenBank/DDBJ databases">
        <authorList>
            <person name="Richards S.R."/>
            <person name="Qu J."/>
            <person name="Jiang H."/>
            <person name="Jhangiani S.N."/>
            <person name="Agravi P."/>
            <person name="Goodspeed R."/>
            <person name="Gross S."/>
            <person name="Mandapat C."/>
            <person name="Jackson L."/>
            <person name="Mathew T."/>
            <person name="Pu L."/>
            <person name="Thornton R."/>
            <person name="Saada N."/>
            <person name="Wilczek-Boney K.B."/>
            <person name="Lee S."/>
            <person name="Kovar C."/>
            <person name="Wu Y."/>
            <person name="Scherer S.E."/>
            <person name="Worley K.C."/>
            <person name="Muzny D.M."/>
            <person name="Gibbs R."/>
        </authorList>
    </citation>
    <scope>NUCLEOTIDE SEQUENCE</scope>
    <source>
        <strain evidence="13">Brora</strain>
    </source>
</reference>
<dbReference type="Pfam" id="PF24597">
    <property type="entry name" value="TPR_DOP1_M"/>
    <property type="match status" value="1"/>
</dbReference>
<feature type="domain" description="DOP1-like TPR" evidence="11">
    <location>
        <begin position="1161"/>
        <end position="1537"/>
    </location>
</feature>
<name>T1J3V3_STRMM</name>
<evidence type="ECO:0000256" key="5">
    <source>
        <dbReference type="ARBA" id="ARBA00023136"/>
    </source>
</evidence>
<dbReference type="PANTHER" id="PTHR14042:SF24">
    <property type="entry name" value="PROTEIN DOPEY-1 HOMOLOG"/>
    <property type="match status" value="1"/>
</dbReference>
<dbReference type="GO" id="GO:0000139">
    <property type="term" value="C:Golgi membrane"/>
    <property type="evidence" value="ECO:0007669"/>
    <property type="project" value="UniProtKB-SubCell"/>
</dbReference>
<evidence type="ECO:0000313" key="13">
    <source>
        <dbReference type="Proteomes" id="UP000014500"/>
    </source>
</evidence>
<dbReference type="PANTHER" id="PTHR14042">
    <property type="entry name" value="DOPEY-RELATED"/>
    <property type="match status" value="1"/>
</dbReference>
<evidence type="ECO:0000256" key="7">
    <source>
        <dbReference type="SAM" id="MobiDB-lite"/>
    </source>
</evidence>
<dbReference type="HOGENOM" id="CLU_001045_0_0_1"/>
<feature type="compositionally biased region" description="Basic and acidic residues" evidence="7">
    <location>
        <begin position="1066"/>
        <end position="1083"/>
    </location>
</feature>
<comment type="similarity">
    <text evidence="6">Belongs to the DOP1 family.</text>
</comment>
<evidence type="ECO:0000256" key="6">
    <source>
        <dbReference type="ARBA" id="ARBA00046326"/>
    </source>
</evidence>
<keyword evidence="2" id="KW-0813">Transport</keyword>
<evidence type="ECO:0000256" key="3">
    <source>
        <dbReference type="ARBA" id="ARBA00022927"/>
    </source>
</evidence>
<evidence type="ECO:0000259" key="10">
    <source>
        <dbReference type="Pfam" id="PF24598"/>
    </source>
</evidence>
<dbReference type="Pfam" id="PF04118">
    <property type="entry name" value="Dopey_N"/>
    <property type="match status" value="1"/>
</dbReference>
<dbReference type="InterPro" id="IPR040314">
    <property type="entry name" value="DOP1"/>
</dbReference>
<dbReference type="eggNOG" id="KOG3613">
    <property type="taxonomic scope" value="Eukaryota"/>
</dbReference>
<dbReference type="EnsemblMetazoa" id="SMAR008275-RA">
    <property type="protein sequence ID" value="SMAR008275-PA"/>
    <property type="gene ID" value="SMAR008275"/>
</dbReference>
<dbReference type="Pfam" id="PF24598">
    <property type="entry name" value="DOP1_C"/>
    <property type="match status" value="1"/>
</dbReference>
<evidence type="ECO:0000256" key="4">
    <source>
        <dbReference type="ARBA" id="ARBA00023034"/>
    </source>
</evidence>
<dbReference type="OMA" id="LHHGCNF"/>
<organism evidence="12 13">
    <name type="scientific">Strigamia maritima</name>
    <name type="common">European centipede</name>
    <name type="synonym">Geophilus maritimus</name>
    <dbReference type="NCBI Taxonomy" id="126957"/>
    <lineage>
        <taxon>Eukaryota</taxon>
        <taxon>Metazoa</taxon>
        <taxon>Ecdysozoa</taxon>
        <taxon>Arthropoda</taxon>
        <taxon>Myriapoda</taxon>
        <taxon>Chilopoda</taxon>
        <taxon>Pleurostigmophora</taxon>
        <taxon>Geophilomorpha</taxon>
        <taxon>Linotaeniidae</taxon>
        <taxon>Strigamia</taxon>
    </lineage>
</organism>
<dbReference type="GO" id="GO:0015031">
    <property type="term" value="P:protein transport"/>
    <property type="evidence" value="ECO:0007669"/>
    <property type="project" value="UniProtKB-KW"/>
</dbReference>
<accession>T1J3V3</accession>
<feature type="region of interest" description="Disordered" evidence="7">
    <location>
        <begin position="1052"/>
        <end position="1105"/>
    </location>
</feature>
<keyword evidence="5" id="KW-0472">Membrane</keyword>
<feature type="compositionally biased region" description="Polar residues" evidence="7">
    <location>
        <begin position="1860"/>
        <end position="1876"/>
    </location>
</feature>
<dbReference type="EMBL" id="JH431832">
    <property type="status" value="NOT_ANNOTATED_CDS"/>
    <property type="molecule type" value="Genomic_DNA"/>
</dbReference>
<dbReference type="PhylomeDB" id="T1J3V3"/>
<dbReference type="GO" id="GO:0005802">
    <property type="term" value="C:trans-Golgi network"/>
    <property type="evidence" value="ECO:0007669"/>
    <property type="project" value="TreeGrafter"/>
</dbReference>
<evidence type="ECO:0000256" key="1">
    <source>
        <dbReference type="ARBA" id="ARBA00004395"/>
    </source>
</evidence>
<feature type="domain" description="DOP1 N-terminal" evidence="8">
    <location>
        <begin position="14"/>
        <end position="299"/>
    </location>
</feature>
<evidence type="ECO:0000259" key="11">
    <source>
        <dbReference type="Pfam" id="PF24601"/>
    </source>
</evidence>
<dbReference type="InterPro" id="IPR056459">
    <property type="entry name" value="TPR_DOP1"/>
</dbReference>
<dbReference type="InterPro" id="IPR056457">
    <property type="entry name" value="DOP1_C"/>
</dbReference>
<reference evidence="12" key="2">
    <citation type="submission" date="2015-02" db="UniProtKB">
        <authorList>
            <consortium name="EnsemblMetazoa"/>
        </authorList>
    </citation>
    <scope>IDENTIFICATION</scope>
</reference>
<keyword evidence="3" id="KW-0653">Protein transport</keyword>
<sequence>MASVTVEEYELLGDPKYRSYISAVDKALKNFESTTEWADLISALGKLNKVLINHLRYAVIPRRIIVSKRLAQCLHPNLPSGVHLKALETYDILFKCIGTNRLSQELFIYSAGLFPLLGNAAMSVRPALLNIYETHFAPLATRLRPALSGFLTGVLSGLEEGSEYHDRTNGLLEKVCEGVKPDFFYGCMWECVLANPNVRLPAILFVTSHFNKKKSMEDQLHIIGTNVDILIQGLCAAVQDNSVLVQRSALDLLLMGFPMHNSQLIKQDMEKILTSAVVVVLRRDMSLNRRLWSWLLGLEANIVYPSSVDKSRRNSVSSESGNSNMYFDTYSKELLINALRSCLKGSCSNQGIDVRPYRILISLFDKPEVSSAIVEDILIEVFRTLYKAYNMTNDASETEIKGAKNKFTSTQKNNSELLKTANLLFGTFEPFYIWEYVGSVFSKACNLDTSANSISSTSDKIVKDIGEGLPSILEMCELIEFLLEVISVETYIETQTEHLPELLHHLINALILHIEVITAFELTRSLHLCVRILSKVQPPVVPVEKEEEIISEMDITLKENSVVSEGDAAEQSSYNGSSDMISVRLENSDIAANVADDIPRSLRIHKDSNTYNIAFDGLIITTKDNGQDRDQEIEELLKKCLKKSKTEEETSIFSTKKPENAHGKLMNVDILDAAAELTDAYSHACKMIIELSSFPMFCSQNASGQVPRRSSVSDPDVSSELPQWLKVLMVSACCLRFSCIQLVSVSTLLDLINITQAVAQENKESATTDSSVQGNVAVVIVPMLEISHWNIINKNTYLYQVIAKQLWDKLGDRSVAYHRQSAHLLNQLHGLAPTEKLVEDVLCQSMALGDELSQMESFRRFAAFWHFLRDLPAKTNTKSVFRMYDRCLFIMLDCLQTDVGPQRTEVQSWFTHSLQRGDISRIVEPILLVLLHPDTARVSVQHISIQQPKKVRLCENVDDDLNSEAKIYAISSVEGHVFYHVADDSRKTPSPTYNSSQSRRVVALTSLTDEKSSEVITANADVSDFDVPSSHEYGIRSPILLFVNPIGGMSWAEDESTSSKSLPDFKNARRIDTSKLERQRDESSFDAPETTLTRSEELEESTTSSHDIVQKILEDMIETVCQREEIPESLIDDSATTVLKLPETPEELKKTPPSSEDICVHPLHTHLLLYCQVYDSKRALYCLNLLRTIIQTNPRLVLCTLSTSSLGGSLAPRLGHLQSLLARHRRSVFGKGFHSELPTENVTAFRSSMLLEVFISVGLYFIRGLYPNLAQMRLTNEEISGNREVQLAATEVLTLILTELVPIVKDSGRGFASYIRDLLNRCRVQKTLLHCLLSNVYAASSNSNNLAGASVSTPPSATFTEVIIDFNETVHGDNNESTSDYSEAFQICLLRLVLVLIILEAQVSPQKGEEGGKLESEKSRQSLPSQGSTVRYIQGLAIPCQPMFLSAVICAIKQNQSRHLHQHWLALITSALPYLGRALSQIIIVIINQLCHNLESLAERYKQPASSLTSVDASSPIDYVITVLDGLTTLCHYCLLDTPLQVSLMMQPTASTTFHHPMLHGPNAGQIINNLINVFTPVVQKVVKWVIRAADSGLNRELSPPIDPLLAVRRSVLSHLPRIVSSLSIMWQAVCLPENSNLQQHPSWIMGTPKVIKQRILEFLSPITHHHGVNFLTAVSLVWNERKKKIAFSVKRIVPPASEDQEVLVNLVNAIKVMPLDTLIQTVKSVVKQTPAANSMKSNPIEVSIFQFFFSYIQTVPYNALIESWPALLSLFKEGLQLPLVPPAHFLLVAILNEFVQKSVAFDDKKDQKDLQDIAQKLIDAVSNIGGACLEQTTWLRRSLAVKAVPQLEVEGNSFDLEDTSSTVTPELTNSSDPVNSNSQYSVQALSVLAELVAPLLDVIYVSDEKEKVVPLLNNVMYNVTPYLKNHSQHNIPSFRACSQLLANLSSYQYTRKAWRRDALDLLLDASFFQMTETCLKFWQTTVDNLMTHDKVTFRDLLYRIPVTPSGSLNLFSSREQEYEQRAQLLKRLSFVIFSGEVDQYQNFMPDIQERLSESLRLPQVPLVQSQVFLCFRVLLVRMSPQHITSLWPTIITEMVTVFLQIEQELNTDSEEFSSHLRRLSTLDSSWVVSPNNGLNAHNNPAWLQLYLSVCKLLDLTLTLPADRLPQFQMYRWAFVGDLTPTNVNNNDVELSLNLKNQTPLSTGFVPHITRLAYLLNKKVSTTDILTIQSGQPLLTMPSIRSLLQLQPFFNTLVTCHGQPAPDAQQSSINVAHQARANSDEALLEILTSFSFRPKGSFVAVEKVIQNDFLELLTGS</sequence>
<dbReference type="GO" id="GO:0005829">
    <property type="term" value="C:cytosol"/>
    <property type="evidence" value="ECO:0007669"/>
    <property type="project" value="GOC"/>
</dbReference>
<dbReference type="Proteomes" id="UP000014500">
    <property type="component" value="Unassembled WGS sequence"/>
</dbReference>
<proteinExistence type="inferred from homology"/>
<dbReference type="GO" id="GO:0006895">
    <property type="term" value="P:Golgi to endosome transport"/>
    <property type="evidence" value="ECO:0007669"/>
    <property type="project" value="InterPro"/>
</dbReference>
<evidence type="ECO:0000259" key="9">
    <source>
        <dbReference type="Pfam" id="PF24597"/>
    </source>
</evidence>
<dbReference type="Pfam" id="PF24601">
    <property type="entry name" value="TPR_DOP1"/>
    <property type="match status" value="1"/>
</dbReference>
<keyword evidence="13" id="KW-1185">Reference proteome</keyword>
<keyword evidence="4" id="KW-0333">Golgi apparatus</keyword>
<feature type="region of interest" description="Disordered" evidence="7">
    <location>
        <begin position="1856"/>
        <end position="1876"/>
    </location>
</feature>
<feature type="domain" description="DOP1-like C-terminal" evidence="10">
    <location>
        <begin position="1748"/>
        <end position="2253"/>
    </location>
</feature>
<feature type="domain" description="DOP1-like middle TPR" evidence="9">
    <location>
        <begin position="326"/>
        <end position="548"/>
    </location>
</feature>
<dbReference type="GO" id="GO:0005768">
    <property type="term" value="C:endosome"/>
    <property type="evidence" value="ECO:0007669"/>
    <property type="project" value="TreeGrafter"/>
</dbReference>
<evidence type="ECO:0000259" key="8">
    <source>
        <dbReference type="Pfam" id="PF04118"/>
    </source>
</evidence>
<evidence type="ECO:0000313" key="12">
    <source>
        <dbReference type="EnsemblMetazoa" id="SMAR008275-PA"/>
    </source>
</evidence>
<evidence type="ECO:0000256" key="2">
    <source>
        <dbReference type="ARBA" id="ARBA00022448"/>
    </source>
</evidence>